<name>A0A0N4XLD7_NIPBR</name>
<keyword evidence="4 8" id="KW-0697">Rotamase</keyword>
<evidence type="ECO:0000256" key="8">
    <source>
        <dbReference type="RuleBase" id="RU365081"/>
    </source>
</evidence>
<protein>
    <recommendedName>
        <fullName evidence="8">Peptidyl-prolyl cis-trans isomerase</fullName>
        <shortName evidence="8">PPIase</shortName>
        <ecNumber evidence="8">5.2.1.8</ecNumber>
    </recommendedName>
</protein>
<evidence type="ECO:0000256" key="4">
    <source>
        <dbReference type="ARBA" id="ARBA00023110"/>
    </source>
</evidence>
<dbReference type="InterPro" id="IPR035542">
    <property type="entry name" value="CRIP"/>
</dbReference>
<comment type="function">
    <text evidence="8">PPIases accelerate the folding of proteins. It catalyzes the cis-trans isomerization of proline imidic peptide bonds in oligopeptides.</text>
</comment>
<dbReference type="Pfam" id="PF00160">
    <property type="entry name" value="Pro_isomerase"/>
    <property type="match status" value="1"/>
</dbReference>
<dbReference type="PROSITE" id="PS50072">
    <property type="entry name" value="CSA_PPIASE_2"/>
    <property type="match status" value="1"/>
</dbReference>
<comment type="subcellular location">
    <subcellularLocation>
        <location evidence="2 8">Nucleus</location>
    </subcellularLocation>
</comment>
<comment type="similarity">
    <text evidence="8">Belongs to the cyclophilin-type PPIase family. PPIL4 subfamily.</text>
</comment>
<dbReference type="InterPro" id="IPR000504">
    <property type="entry name" value="RRM_dom"/>
</dbReference>
<dbReference type="PROSITE" id="PS50102">
    <property type="entry name" value="RRM"/>
    <property type="match status" value="1"/>
</dbReference>
<accession>A0A0N4XLD7</accession>
<dbReference type="GO" id="GO:0005634">
    <property type="term" value="C:nucleus"/>
    <property type="evidence" value="ECO:0007669"/>
    <property type="project" value="UniProtKB-SubCell"/>
</dbReference>
<dbReference type="STRING" id="27835.A0A0N4XLD7"/>
<evidence type="ECO:0000313" key="11">
    <source>
        <dbReference type="EMBL" id="VDL66929.1"/>
    </source>
</evidence>
<keyword evidence="6 8" id="KW-0539">Nucleus</keyword>
<dbReference type="GO" id="GO:0003755">
    <property type="term" value="F:peptidyl-prolyl cis-trans isomerase activity"/>
    <property type="evidence" value="ECO:0007669"/>
    <property type="project" value="UniProtKB-UniRule"/>
</dbReference>
<evidence type="ECO:0000256" key="7">
    <source>
        <dbReference type="PROSITE-ProRule" id="PRU00176"/>
    </source>
</evidence>
<dbReference type="EMBL" id="UYSL01004900">
    <property type="protein sequence ID" value="VDL66929.1"/>
    <property type="molecule type" value="Genomic_DNA"/>
</dbReference>
<gene>
    <name evidence="11" type="ORF">NBR_LOCUS3340</name>
</gene>
<dbReference type="InterPro" id="IPR029000">
    <property type="entry name" value="Cyclophilin-like_dom_sf"/>
</dbReference>
<proteinExistence type="inferred from homology"/>
<dbReference type="InterPro" id="IPR035979">
    <property type="entry name" value="RBD_domain_sf"/>
</dbReference>
<dbReference type="PANTHER" id="PTHR45843">
    <property type="entry name" value="PEPTIDYL-PROLYL CIS-TRANS ISOMERASE-LIKE 4"/>
    <property type="match status" value="1"/>
</dbReference>
<dbReference type="GO" id="GO:0003723">
    <property type="term" value="F:RNA binding"/>
    <property type="evidence" value="ECO:0007669"/>
    <property type="project" value="UniProtKB-UniRule"/>
</dbReference>
<keyword evidence="5 8" id="KW-0413">Isomerase</keyword>
<dbReference type="AlphaFoldDB" id="A0A0N4XLD7"/>
<evidence type="ECO:0000256" key="2">
    <source>
        <dbReference type="ARBA" id="ARBA00004123"/>
    </source>
</evidence>
<dbReference type="Gene3D" id="2.40.100.10">
    <property type="entry name" value="Cyclophilin-like"/>
    <property type="match status" value="1"/>
</dbReference>
<dbReference type="FunFam" id="2.40.100.10:FF:000079">
    <property type="entry name" value="Peptidyl-prolyl cis-trans isomerase"/>
    <property type="match status" value="1"/>
</dbReference>
<dbReference type="CDD" id="cd01921">
    <property type="entry name" value="cyclophilin_RRM"/>
    <property type="match status" value="1"/>
</dbReference>
<dbReference type="EC" id="5.2.1.8" evidence="8"/>
<dbReference type="SUPFAM" id="SSF50891">
    <property type="entry name" value="Cyclophilin-like"/>
    <property type="match status" value="1"/>
</dbReference>
<feature type="domain" description="RRM" evidence="10">
    <location>
        <begin position="202"/>
        <end position="280"/>
    </location>
</feature>
<keyword evidence="3 7" id="KW-0694">RNA-binding</keyword>
<evidence type="ECO:0000313" key="12">
    <source>
        <dbReference type="Proteomes" id="UP000271162"/>
    </source>
</evidence>
<dbReference type="PRINTS" id="PR00153">
    <property type="entry name" value="CSAPPISMRASE"/>
</dbReference>
<evidence type="ECO:0000259" key="9">
    <source>
        <dbReference type="PROSITE" id="PS50072"/>
    </source>
</evidence>
<dbReference type="Pfam" id="PF00076">
    <property type="entry name" value="RRM_1"/>
    <property type="match status" value="1"/>
</dbReference>
<evidence type="ECO:0000256" key="3">
    <source>
        <dbReference type="ARBA" id="ARBA00022884"/>
    </source>
</evidence>
<dbReference type="InterPro" id="IPR012677">
    <property type="entry name" value="Nucleotide-bd_a/b_plait_sf"/>
</dbReference>
<dbReference type="PANTHER" id="PTHR45843:SF1">
    <property type="entry name" value="PEPTIDYL-PROLYL CIS-TRANS ISOMERASE-LIKE 4"/>
    <property type="match status" value="1"/>
</dbReference>
<evidence type="ECO:0000256" key="6">
    <source>
        <dbReference type="ARBA" id="ARBA00023242"/>
    </source>
</evidence>
<dbReference type="Proteomes" id="UP000271162">
    <property type="component" value="Unassembled WGS sequence"/>
</dbReference>
<feature type="domain" description="PPIase cyclophilin-type" evidence="9">
    <location>
        <begin position="6"/>
        <end position="161"/>
    </location>
</feature>
<keyword evidence="12" id="KW-1185">Reference proteome</keyword>
<evidence type="ECO:0000259" key="10">
    <source>
        <dbReference type="PROSITE" id="PS50102"/>
    </source>
</evidence>
<dbReference type="SMART" id="SM00360">
    <property type="entry name" value="RRM"/>
    <property type="match status" value="1"/>
</dbReference>
<reference evidence="13" key="1">
    <citation type="submission" date="2017-02" db="UniProtKB">
        <authorList>
            <consortium name="WormBaseParasite"/>
        </authorList>
    </citation>
    <scope>IDENTIFICATION</scope>
</reference>
<dbReference type="Gene3D" id="3.30.70.330">
    <property type="match status" value="1"/>
</dbReference>
<reference evidence="11 12" key="2">
    <citation type="submission" date="2018-11" db="EMBL/GenBank/DDBJ databases">
        <authorList>
            <consortium name="Pathogen Informatics"/>
        </authorList>
    </citation>
    <scope>NUCLEOTIDE SEQUENCE [LARGE SCALE GENOMIC DNA]</scope>
</reference>
<evidence type="ECO:0000256" key="5">
    <source>
        <dbReference type="ARBA" id="ARBA00023235"/>
    </source>
</evidence>
<organism evidence="13">
    <name type="scientific">Nippostrongylus brasiliensis</name>
    <name type="common">Rat hookworm</name>
    <dbReference type="NCBI Taxonomy" id="27835"/>
    <lineage>
        <taxon>Eukaryota</taxon>
        <taxon>Metazoa</taxon>
        <taxon>Ecdysozoa</taxon>
        <taxon>Nematoda</taxon>
        <taxon>Chromadorea</taxon>
        <taxon>Rhabditida</taxon>
        <taxon>Rhabditina</taxon>
        <taxon>Rhabditomorpha</taxon>
        <taxon>Strongyloidea</taxon>
        <taxon>Heligmosomidae</taxon>
        <taxon>Nippostrongylus</taxon>
    </lineage>
</organism>
<dbReference type="SUPFAM" id="SSF54928">
    <property type="entry name" value="RNA-binding domain, RBD"/>
    <property type="match status" value="1"/>
</dbReference>
<comment type="catalytic activity">
    <reaction evidence="1 8">
        <text>[protein]-peptidylproline (omega=180) = [protein]-peptidylproline (omega=0)</text>
        <dbReference type="Rhea" id="RHEA:16237"/>
        <dbReference type="Rhea" id="RHEA-COMP:10747"/>
        <dbReference type="Rhea" id="RHEA-COMP:10748"/>
        <dbReference type="ChEBI" id="CHEBI:83833"/>
        <dbReference type="ChEBI" id="CHEBI:83834"/>
        <dbReference type="EC" id="5.2.1.8"/>
    </reaction>
</comment>
<dbReference type="InterPro" id="IPR035538">
    <property type="entry name" value="Cyclophilin_PPIL4"/>
</dbReference>
<dbReference type="InterPro" id="IPR002130">
    <property type="entry name" value="Cyclophilin-type_PPIase_dom"/>
</dbReference>
<dbReference type="OMA" id="DLHTEEC"/>
<sequence length="325" mass="36945">MAVLVETTLGDLVIDVFVKERPKCSLNFIKLCKMKYYNLCQFHTIEQNYIAQTGDPTGTGRGGESIFMTLYGEQARYFEREDLPKMKHTRMGVVSFVNNGDNMLGSQFFITLGENLDYLDDKHTIFGQVTEGLDTLEKLNEQLCDGDHKPYRDVRIAHTIVLDDPFEDPPRIKYPRRSPSPTFEMLVQIGDLKHADEAPPDNVLFVCKLNPVTTDEDLEIIFSRFGKIIKCEVIRDRRSQQSLQYAFIEFEDPKSCEQAFFKMDNVLIDDRRIHVDFSQSVAKLHQGYKGESAGPLEEVKLSKLGNFAHGAVALAASESARSRGQ</sequence>
<evidence type="ECO:0000256" key="1">
    <source>
        <dbReference type="ARBA" id="ARBA00000971"/>
    </source>
</evidence>
<evidence type="ECO:0000313" key="13">
    <source>
        <dbReference type="WBParaSite" id="NBR_0000333901-mRNA-1"/>
    </source>
</evidence>
<dbReference type="WBParaSite" id="NBR_0000333901-mRNA-1">
    <property type="protein sequence ID" value="NBR_0000333901-mRNA-1"/>
    <property type="gene ID" value="NBR_0000333901"/>
</dbReference>
<dbReference type="CDD" id="cd12235">
    <property type="entry name" value="RRM_PPIL4"/>
    <property type="match status" value="1"/>
</dbReference>